<evidence type="ECO:0000256" key="2">
    <source>
        <dbReference type="ARBA" id="ARBA00023015"/>
    </source>
</evidence>
<dbReference type="GO" id="GO:0003677">
    <property type="term" value="F:DNA binding"/>
    <property type="evidence" value="ECO:0007669"/>
    <property type="project" value="UniProtKB-KW"/>
</dbReference>
<keyword evidence="4" id="KW-0804">Transcription</keyword>
<dbReference type="SUPFAM" id="SSF54171">
    <property type="entry name" value="DNA-binding domain"/>
    <property type="match status" value="1"/>
</dbReference>
<dbReference type="InterPro" id="IPR038945">
    <property type="entry name" value="MBD13-like"/>
</dbReference>
<evidence type="ECO:0000256" key="3">
    <source>
        <dbReference type="ARBA" id="ARBA00023125"/>
    </source>
</evidence>
<gene>
    <name evidence="6" type="ORF">TRITD_6Bv1G025110</name>
</gene>
<dbReference type="GO" id="GO:0005634">
    <property type="term" value="C:nucleus"/>
    <property type="evidence" value="ECO:0007669"/>
    <property type="project" value="UniProtKB-SubCell"/>
</dbReference>
<organism evidence="6 7">
    <name type="scientific">Triticum turgidum subsp. durum</name>
    <name type="common">Durum wheat</name>
    <name type="synonym">Triticum durum</name>
    <dbReference type="NCBI Taxonomy" id="4567"/>
    <lineage>
        <taxon>Eukaryota</taxon>
        <taxon>Viridiplantae</taxon>
        <taxon>Streptophyta</taxon>
        <taxon>Embryophyta</taxon>
        <taxon>Tracheophyta</taxon>
        <taxon>Spermatophyta</taxon>
        <taxon>Magnoliopsida</taxon>
        <taxon>Liliopsida</taxon>
        <taxon>Poales</taxon>
        <taxon>Poaceae</taxon>
        <taxon>BOP clade</taxon>
        <taxon>Pooideae</taxon>
        <taxon>Triticodae</taxon>
        <taxon>Triticeae</taxon>
        <taxon>Triticinae</taxon>
        <taxon>Triticum</taxon>
    </lineage>
</organism>
<dbReference type="AlphaFoldDB" id="A0A9R0YGI3"/>
<accession>A0A9R0YGI3</accession>
<keyword evidence="2" id="KW-0805">Transcription regulation</keyword>
<name>A0A9R0YGI3_TRITD</name>
<dbReference type="InterPro" id="IPR016177">
    <property type="entry name" value="DNA-bd_dom_sf"/>
</dbReference>
<sequence length="99" mass="11539">MLSTRTKMMTTRMEGAHARPRRRRFHLCAGVDHNLPLCNMYITNPVSGYEFRSLKDVQRYIESGDTSKCNVRPKKRTAQDACITQNQDYVSSSYCFHFL</sequence>
<protein>
    <recommendedName>
        <fullName evidence="8">MBD domain-containing protein</fullName>
    </recommendedName>
</protein>
<proteinExistence type="predicted"/>
<evidence type="ECO:0000256" key="4">
    <source>
        <dbReference type="ARBA" id="ARBA00023163"/>
    </source>
</evidence>
<evidence type="ECO:0000256" key="5">
    <source>
        <dbReference type="ARBA" id="ARBA00023242"/>
    </source>
</evidence>
<evidence type="ECO:0000313" key="7">
    <source>
        <dbReference type="Proteomes" id="UP000324705"/>
    </source>
</evidence>
<dbReference type="EMBL" id="LT934122">
    <property type="protein sequence ID" value="VAI54151.1"/>
    <property type="molecule type" value="Genomic_DNA"/>
</dbReference>
<evidence type="ECO:0000256" key="1">
    <source>
        <dbReference type="ARBA" id="ARBA00004123"/>
    </source>
</evidence>
<dbReference type="Proteomes" id="UP000324705">
    <property type="component" value="Chromosome 6B"/>
</dbReference>
<dbReference type="Gene3D" id="3.30.890.10">
    <property type="entry name" value="Methyl-cpg-binding Protein 2, Chain A"/>
    <property type="match status" value="1"/>
</dbReference>
<dbReference type="Gramene" id="TRITD6Bv1G025110.1">
    <property type="protein sequence ID" value="TRITD6Bv1G025110.1"/>
    <property type="gene ID" value="TRITD6Bv1G025110"/>
</dbReference>
<evidence type="ECO:0000313" key="6">
    <source>
        <dbReference type="EMBL" id="VAI54151.1"/>
    </source>
</evidence>
<keyword evidence="5" id="KW-0539">Nucleus</keyword>
<keyword evidence="3" id="KW-0238">DNA-binding</keyword>
<comment type="subcellular location">
    <subcellularLocation>
        <location evidence="1">Nucleus</location>
    </subcellularLocation>
</comment>
<dbReference type="PANTHER" id="PTHR34067:SF3">
    <property type="entry name" value="MBD DOMAIN-CONTAINING PROTEIN"/>
    <property type="match status" value="1"/>
</dbReference>
<evidence type="ECO:0008006" key="8">
    <source>
        <dbReference type="Google" id="ProtNLM"/>
    </source>
</evidence>
<dbReference type="PANTHER" id="PTHR34067">
    <property type="entry name" value="OS04G0193200 PROTEIN"/>
    <property type="match status" value="1"/>
</dbReference>
<keyword evidence="7" id="KW-1185">Reference proteome</keyword>
<reference evidence="6 7" key="1">
    <citation type="submission" date="2017-09" db="EMBL/GenBank/DDBJ databases">
        <authorList>
            <consortium name="International Durum Wheat Genome Sequencing Consortium (IDWGSC)"/>
            <person name="Milanesi L."/>
        </authorList>
    </citation>
    <scope>NUCLEOTIDE SEQUENCE [LARGE SCALE GENOMIC DNA]</scope>
    <source>
        <strain evidence="7">cv. Svevo</strain>
    </source>
</reference>